<organism evidence="1 2">
    <name type="scientific">Ataeniobius toweri</name>
    <dbReference type="NCBI Taxonomy" id="208326"/>
    <lineage>
        <taxon>Eukaryota</taxon>
        <taxon>Metazoa</taxon>
        <taxon>Chordata</taxon>
        <taxon>Craniata</taxon>
        <taxon>Vertebrata</taxon>
        <taxon>Euteleostomi</taxon>
        <taxon>Actinopterygii</taxon>
        <taxon>Neopterygii</taxon>
        <taxon>Teleostei</taxon>
        <taxon>Neoteleostei</taxon>
        <taxon>Acanthomorphata</taxon>
        <taxon>Ovalentaria</taxon>
        <taxon>Atherinomorphae</taxon>
        <taxon>Cyprinodontiformes</taxon>
        <taxon>Goodeidae</taxon>
        <taxon>Ataeniobius</taxon>
    </lineage>
</organism>
<gene>
    <name evidence="1" type="ORF">ATANTOWER_014196</name>
</gene>
<keyword evidence="2" id="KW-1185">Reference proteome</keyword>
<evidence type="ECO:0000313" key="2">
    <source>
        <dbReference type="Proteomes" id="UP001345963"/>
    </source>
</evidence>
<dbReference type="Proteomes" id="UP001345963">
    <property type="component" value="Unassembled WGS sequence"/>
</dbReference>
<evidence type="ECO:0000313" key="1">
    <source>
        <dbReference type="EMBL" id="MED6241430.1"/>
    </source>
</evidence>
<accession>A0ABU7AUA5</accession>
<reference evidence="1 2" key="1">
    <citation type="submission" date="2021-07" db="EMBL/GenBank/DDBJ databases">
        <authorList>
            <person name="Palmer J.M."/>
        </authorList>
    </citation>
    <scope>NUCLEOTIDE SEQUENCE [LARGE SCALE GENOMIC DNA]</scope>
    <source>
        <strain evidence="1 2">AT_MEX2019</strain>
        <tissue evidence="1">Muscle</tissue>
    </source>
</reference>
<protein>
    <submittedName>
        <fullName evidence="1">Uncharacterized protein</fullName>
    </submittedName>
</protein>
<sequence>MRSNVKFPTFIGDMSHAISWCWSTVFYQNQSQFSRLQDFRALHATFSYKLNEDAGFIFQVDFTPAHTAKSTNISFNEQAITVLDRPISIVSLWGTVMGKMRAS</sequence>
<proteinExistence type="predicted"/>
<name>A0ABU7AUA5_9TELE</name>
<dbReference type="EMBL" id="JAHUTI010029800">
    <property type="protein sequence ID" value="MED6241430.1"/>
    <property type="molecule type" value="Genomic_DNA"/>
</dbReference>
<comment type="caution">
    <text evidence="1">The sequence shown here is derived from an EMBL/GenBank/DDBJ whole genome shotgun (WGS) entry which is preliminary data.</text>
</comment>